<name>A0A1Q5PZP2_9ACTO</name>
<comment type="caution">
    <text evidence="2">The sequence shown here is derived from an EMBL/GenBank/DDBJ whole genome shotgun (WGS) entry which is preliminary data.</text>
</comment>
<gene>
    <name evidence="2" type="ORF">BSZ39_12150</name>
</gene>
<reference evidence="3" key="1">
    <citation type="submission" date="2016-12" db="EMBL/GenBank/DDBJ databases">
        <authorList>
            <person name="Meng X."/>
        </authorList>
    </citation>
    <scope>NUCLEOTIDE SEQUENCE [LARGE SCALE GENOMIC DNA]</scope>
    <source>
        <strain evidence="3">DSM 19116</strain>
    </source>
</reference>
<feature type="transmembrane region" description="Helical" evidence="1">
    <location>
        <begin position="126"/>
        <end position="147"/>
    </location>
</feature>
<proteinExistence type="predicted"/>
<keyword evidence="1" id="KW-0472">Membrane</keyword>
<keyword evidence="1" id="KW-0812">Transmembrane</keyword>
<dbReference type="OrthoDB" id="4420630at2"/>
<dbReference type="Proteomes" id="UP000185628">
    <property type="component" value="Unassembled WGS sequence"/>
</dbReference>
<keyword evidence="1" id="KW-1133">Transmembrane helix</keyword>
<keyword evidence="3" id="KW-1185">Reference proteome</keyword>
<organism evidence="2 3">
    <name type="scientific">Bowdeniella nasicola</name>
    <dbReference type="NCBI Taxonomy" id="208480"/>
    <lineage>
        <taxon>Bacteria</taxon>
        <taxon>Bacillati</taxon>
        <taxon>Actinomycetota</taxon>
        <taxon>Actinomycetes</taxon>
        <taxon>Actinomycetales</taxon>
        <taxon>Actinomycetaceae</taxon>
        <taxon>Bowdeniella</taxon>
    </lineage>
</organism>
<sequence>MEPIMEEVTTKRPAWGYMRKTKIPAIFPAVPVGALLAIGAAVFRVAANPTGPYRWAAVAILAACLAGPLIALVWMLIVDRSSLPGATAHPEQAVEHHWHSLAATNTFLITIAAAGIGAAVTSGNVSFVLAGIVVFEFLVYGISYLWAKHR</sequence>
<evidence type="ECO:0000313" key="2">
    <source>
        <dbReference type="EMBL" id="OKL52946.1"/>
    </source>
</evidence>
<dbReference type="AlphaFoldDB" id="A0A1Q5PZP2"/>
<feature type="transmembrane region" description="Helical" evidence="1">
    <location>
        <begin position="25"/>
        <end position="47"/>
    </location>
</feature>
<dbReference type="EMBL" id="MQVR01000115">
    <property type="protein sequence ID" value="OKL52946.1"/>
    <property type="molecule type" value="Genomic_DNA"/>
</dbReference>
<feature type="transmembrane region" description="Helical" evidence="1">
    <location>
        <begin position="98"/>
        <end position="120"/>
    </location>
</feature>
<feature type="transmembrane region" description="Helical" evidence="1">
    <location>
        <begin position="53"/>
        <end position="77"/>
    </location>
</feature>
<evidence type="ECO:0000313" key="3">
    <source>
        <dbReference type="Proteomes" id="UP000185628"/>
    </source>
</evidence>
<accession>A0A1Q5PZP2</accession>
<protein>
    <submittedName>
        <fullName evidence="2">Uncharacterized protein</fullName>
    </submittedName>
</protein>
<evidence type="ECO:0000256" key="1">
    <source>
        <dbReference type="SAM" id="Phobius"/>
    </source>
</evidence>